<gene>
    <name evidence="4" type="ORF">NGM29_10485</name>
</gene>
<accession>A0A9E7N893</accession>
<dbReference type="KEGG" id="sawl:NGM29_10485"/>
<dbReference type="PANTHER" id="PTHR46268:SF6">
    <property type="entry name" value="UNIVERSAL STRESS PROTEIN UP12"/>
    <property type="match status" value="1"/>
</dbReference>
<evidence type="ECO:0000256" key="1">
    <source>
        <dbReference type="ARBA" id="ARBA00008791"/>
    </source>
</evidence>
<dbReference type="EMBL" id="CP100355">
    <property type="protein sequence ID" value="UTF52223.1"/>
    <property type="molecule type" value="Genomic_DNA"/>
</dbReference>
<evidence type="ECO:0000313" key="4">
    <source>
        <dbReference type="EMBL" id="UTF52223.1"/>
    </source>
</evidence>
<dbReference type="PRINTS" id="PR01438">
    <property type="entry name" value="UNVRSLSTRESS"/>
</dbReference>
<dbReference type="PANTHER" id="PTHR46268">
    <property type="entry name" value="STRESS RESPONSE PROTEIN NHAX"/>
    <property type="match status" value="1"/>
</dbReference>
<dbReference type="GeneID" id="73290477"/>
<comment type="similarity">
    <text evidence="1">Belongs to the universal stress protein A family.</text>
</comment>
<dbReference type="CDD" id="cd00293">
    <property type="entry name" value="USP-like"/>
    <property type="match status" value="1"/>
</dbReference>
<organism evidence="4 5">
    <name type="scientific">Natronosalvus rutilus</name>
    <dbReference type="NCBI Taxonomy" id="2953753"/>
    <lineage>
        <taxon>Archaea</taxon>
        <taxon>Methanobacteriati</taxon>
        <taxon>Methanobacteriota</taxon>
        <taxon>Stenosarchaea group</taxon>
        <taxon>Halobacteria</taxon>
        <taxon>Halobacteriales</taxon>
        <taxon>Natrialbaceae</taxon>
        <taxon>Natronosalvus</taxon>
    </lineage>
</organism>
<dbReference type="Gene3D" id="3.40.50.620">
    <property type="entry name" value="HUPs"/>
    <property type="match status" value="1"/>
</dbReference>
<evidence type="ECO:0000313" key="5">
    <source>
        <dbReference type="Proteomes" id="UP001056855"/>
    </source>
</evidence>
<reference evidence="4" key="1">
    <citation type="submission" date="2022-06" db="EMBL/GenBank/DDBJ databases">
        <title>Diverse halophilic archaea isolated from saline environments.</title>
        <authorList>
            <person name="Cui H.-L."/>
        </authorList>
    </citation>
    <scope>NUCLEOTIDE SEQUENCE</scope>
    <source>
        <strain evidence="4">WLHS1</strain>
    </source>
</reference>
<dbReference type="InterPro" id="IPR006016">
    <property type="entry name" value="UspA"/>
</dbReference>
<dbReference type="InterPro" id="IPR006015">
    <property type="entry name" value="Universal_stress_UspA"/>
</dbReference>
<feature type="compositionally biased region" description="Basic and acidic residues" evidence="2">
    <location>
        <begin position="56"/>
        <end position="75"/>
    </location>
</feature>
<keyword evidence="5" id="KW-1185">Reference proteome</keyword>
<dbReference type="AlphaFoldDB" id="A0A9E7N893"/>
<dbReference type="RefSeq" id="WP_254156059.1">
    <property type="nucleotide sequence ID" value="NZ_CP100355.1"/>
</dbReference>
<dbReference type="SUPFAM" id="SSF52402">
    <property type="entry name" value="Adenine nucleotide alpha hydrolases-like"/>
    <property type="match status" value="1"/>
</dbReference>
<feature type="domain" description="UspA" evidence="3">
    <location>
        <begin position="1"/>
        <end position="141"/>
    </location>
</feature>
<protein>
    <submittedName>
        <fullName evidence="4">Universal stress protein</fullName>
    </submittedName>
</protein>
<dbReference type="Proteomes" id="UP001056855">
    <property type="component" value="Chromosome"/>
</dbReference>
<evidence type="ECO:0000256" key="2">
    <source>
        <dbReference type="SAM" id="MobiDB-lite"/>
    </source>
</evidence>
<proteinExistence type="inferred from homology"/>
<dbReference type="InterPro" id="IPR014729">
    <property type="entry name" value="Rossmann-like_a/b/a_fold"/>
</dbReference>
<sequence>MYDEILIPTDGSTTIDQTLEHALPIAANNDARIHALSVIDTRIVQAATGETREEIKTQLERESEAAVADVTERASDAGLEGVEAVERGTPAKSILEYAETHDIDLIVIGTHGKSPREKRITMGSVSERVVDKSPIPVFVVRSANGVV</sequence>
<feature type="region of interest" description="Disordered" evidence="2">
    <location>
        <begin position="56"/>
        <end position="83"/>
    </location>
</feature>
<name>A0A9E7N893_9EURY</name>
<dbReference type="Pfam" id="PF00582">
    <property type="entry name" value="Usp"/>
    <property type="match status" value="1"/>
</dbReference>
<evidence type="ECO:0000259" key="3">
    <source>
        <dbReference type="Pfam" id="PF00582"/>
    </source>
</evidence>